<keyword evidence="9" id="KW-1185">Reference proteome</keyword>
<dbReference type="Pfam" id="PF01679">
    <property type="entry name" value="Pmp3"/>
    <property type="match status" value="1"/>
</dbReference>
<evidence type="ECO:0000313" key="8">
    <source>
        <dbReference type="EMBL" id="TFL04355.1"/>
    </source>
</evidence>
<dbReference type="InterPro" id="IPR000612">
    <property type="entry name" value="PMP3"/>
</dbReference>
<dbReference type="PROSITE" id="PS51257">
    <property type="entry name" value="PROKAR_LIPOPROTEIN"/>
    <property type="match status" value="1"/>
</dbReference>
<reference evidence="8 9" key="1">
    <citation type="journal article" date="2019" name="Nat. Ecol. Evol.">
        <title>Megaphylogeny resolves global patterns of mushroom evolution.</title>
        <authorList>
            <person name="Varga T."/>
            <person name="Krizsan K."/>
            <person name="Foldi C."/>
            <person name="Dima B."/>
            <person name="Sanchez-Garcia M."/>
            <person name="Sanchez-Ramirez S."/>
            <person name="Szollosi G.J."/>
            <person name="Szarkandi J.G."/>
            <person name="Papp V."/>
            <person name="Albert L."/>
            <person name="Andreopoulos W."/>
            <person name="Angelini C."/>
            <person name="Antonin V."/>
            <person name="Barry K.W."/>
            <person name="Bougher N.L."/>
            <person name="Buchanan P."/>
            <person name="Buyck B."/>
            <person name="Bense V."/>
            <person name="Catcheside P."/>
            <person name="Chovatia M."/>
            <person name="Cooper J."/>
            <person name="Damon W."/>
            <person name="Desjardin D."/>
            <person name="Finy P."/>
            <person name="Geml J."/>
            <person name="Haridas S."/>
            <person name="Hughes K."/>
            <person name="Justo A."/>
            <person name="Karasinski D."/>
            <person name="Kautmanova I."/>
            <person name="Kiss B."/>
            <person name="Kocsube S."/>
            <person name="Kotiranta H."/>
            <person name="LaButti K.M."/>
            <person name="Lechner B.E."/>
            <person name="Liimatainen K."/>
            <person name="Lipzen A."/>
            <person name="Lukacs Z."/>
            <person name="Mihaltcheva S."/>
            <person name="Morgado L.N."/>
            <person name="Niskanen T."/>
            <person name="Noordeloos M.E."/>
            <person name="Ohm R.A."/>
            <person name="Ortiz-Santana B."/>
            <person name="Ovrebo C."/>
            <person name="Racz N."/>
            <person name="Riley R."/>
            <person name="Savchenko A."/>
            <person name="Shiryaev A."/>
            <person name="Soop K."/>
            <person name="Spirin V."/>
            <person name="Szebenyi C."/>
            <person name="Tomsovsky M."/>
            <person name="Tulloss R.E."/>
            <person name="Uehling J."/>
            <person name="Grigoriev I.V."/>
            <person name="Vagvolgyi C."/>
            <person name="Papp T."/>
            <person name="Martin F.M."/>
            <person name="Miettinen O."/>
            <person name="Hibbett D.S."/>
            <person name="Nagy L.G."/>
        </authorList>
    </citation>
    <scope>NUCLEOTIDE SEQUENCE [LARGE SCALE GENOMIC DNA]</scope>
    <source>
        <strain evidence="8 9">CBS 309.79</strain>
    </source>
</reference>
<evidence type="ECO:0000256" key="6">
    <source>
        <dbReference type="SAM" id="Phobius"/>
    </source>
</evidence>
<accession>A0A5C3QQU1</accession>
<feature type="transmembrane region" description="Helical" evidence="6">
    <location>
        <begin position="33"/>
        <end position="55"/>
    </location>
</feature>
<evidence type="ECO:0000256" key="3">
    <source>
        <dbReference type="ARBA" id="ARBA00022692"/>
    </source>
</evidence>
<keyword evidence="7" id="KW-0732">Signal</keyword>
<dbReference type="PANTHER" id="PTHR21659">
    <property type="entry name" value="HYDROPHOBIC PROTEIN RCI2 LOW TEMPERATURE AND SALT RESPONSIVE PROTEIN LTI6 -RELATED"/>
    <property type="match status" value="1"/>
</dbReference>
<comment type="subcellular location">
    <subcellularLocation>
        <location evidence="1">Membrane</location>
    </subcellularLocation>
</comment>
<keyword evidence="3 6" id="KW-0812">Transmembrane</keyword>
<evidence type="ECO:0000256" key="1">
    <source>
        <dbReference type="ARBA" id="ARBA00004370"/>
    </source>
</evidence>
<dbReference type="STRING" id="1884261.A0A5C3QQU1"/>
<evidence type="ECO:0000313" key="9">
    <source>
        <dbReference type="Proteomes" id="UP000305067"/>
    </source>
</evidence>
<feature type="signal peptide" evidence="7">
    <location>
        <begin position="1"/>
        <end position="23"/>
    </location>
</feature>
<gene>
    <name evidence="8" type="ORF">BDV98DRAFT_562114</name>
</gene>
<dbReference type="PROSITE" id="PS01309">
    <property type="entry name" value="UPF0057"/>
    <property type="match status" value="1"/>
</dbReference>
<organism evidence="8 9">
    <name type="scientific">Pterulicium gracile</name>
    <dbReference type="NCBI Taxonomy" id="1884261"/>
    <lineage>
        <taxon>Eukaryota</taxon>
        <taxon>Fungi</taxon>
        <taxon>Dikarya</taxon>
        <taxon>Basidiomycota</taxon>
        <taxon>Agaricomycotina</taxon>
        <taxon>Agaricomycetes</taxon>
        <taxon>Agaricomycetidae</taxon>
        <taxon>Agaricales</taxon>
        <taxon>Pleurotineae</taxon>
        <taxon>Pterulaceae</taxon>
        <taxon>Pterulicium</taxon>
    </lineage>
</organism>
<evidence type="ECO:0000256" key="2">
    <source>
        <dbReference type="ARBA" id="ARBA00009530"/>
    </source>
</evidence>
<keyword evidence="5 6" id="KW-0472">Membrane</keyword>
<dbReference type="GO" id="GO:0016020">
    <property type="term" value="C:membrane"/>
    <property type="evidence" value="ECO:0007669"/>
    <property type="project" value="UniProtKB-SubCell"/>
</dbReference>
<evidence type="ECO:0000256" key="7">
    <source>
        <dbReference type="SAM" id="SignalP"/>
    </source>
</evidence>
<dbReference type="PANTHER" id="PTHR21659:SF40">
    <property type="entry name" value="PHOSPHATIDYLSERINE DECARBOXYLASE"/>
    <property type="match status" value="1"/>
</dbReference>
<dbReference type="OrthoDB" id="2802411at2759"/>
<feature type="chain" id="PRO_5022834588" evidence="7">
    <location>
        <begin position="24"/>
        <end position="96"/>
    </location>
</feature>
<keyword evidence="4 6" id="KW-1133">Transmembrane helix</keyword>
<proteinExistence type="inferred from homology"/>
<evidence type="ECO:0000256" key="4">
    <source>
        <dbReference type="ARBA" id="ARBA00022989"/>
    </source>
</evidence>
<dbReference type="Proteomes" id="UP000305067">
    <property type="component" value="Unassembled WGS sequence"/>
</dbReference>
<evidence type="ECO:0000256" key="5">
    <source>
        <dbReference type="ARBA" id="ARBA00023136"/>
    </source>
</evidence>
<dbReference type="EMBL" id="ML178818">
    <property type="protein sequence ID" value="TFL04355.1"/>
    <property type="molecule type" value="Genomic_DNA"/>
</dbReference>
<comment type="similarity">
    <text evidence="2">Belongs to the UPF0057 (PMP3) family.</text>
</comment>
<sequence>MSVRGSDIIAVLLALLFPPVAVALIAGCSCDLLINFLLTLLGWIPGTLHAFWLIYKKMRAEEQYGEGGFRYVGNGTYEPVYHTQQPVQAPNYGSTA</sequence>
<dbReference type="AlphaFoldDB" id="A0A5C3QQU1"/>
<protein>
    <submittedName>
        <fullName evidence="8">UPF0057-domain-containing protein</fullName>
    </submittedName>
</protein>
<name>A0A5C3QQU1_9AGAR</name>